<keyword evidence="2" id="KW-1185">Reference proteome</keyword>
<accession>A0AA39YM71</accession>
<organism evidence="1 2">
    <name type="scientific">Cercophora newfieldiana</name>
    <dbReference type="NCBI Taxonomy" id="92897"/>
    <lineage>
        <taxon>Eukaryota</taxon>
        <taxon>Fungi</taxon>
        <taxon>Dikarya</taxon>
        <taxon>Ascomycota</taxon>
        <taxon>Pezizomycotina</taxon>
        <taxon>Sordariomycetes</taxon>
        <taxon>Sordariomycetidae</taxon>
        <taxon>Sordariales</taxon>
        <taxon>Lasiosphaeriaceae</taxon>
        <taxon>Cercophora</taxon>
    </lineage>
</organism>
<dbReference type="EMBL" id="JAULSV010000001">
    <property type="protein sequence ID" value="KAK0655126.1"/>
    <property type="molecule type" value="Genomic_DNA"/>
</dbReference>
<evidence type="ECO:0000313" key="1">
    <source>
        <dbReference type="EMBL" id="KAK0655126.1"/>
    </source>
</evidence>
<comment type="caution">
    <text evidence="1">The sequence shown here is derived from an EMBL/GenBank/DDBJ whole genome shotgun (WGS) entry which is preliminary data.</text>
</comment>
<reference evidence="1" key="1">
    <citation type="submission" date="2023-06" db="EMBL/GenBank/DDBJ databases">
        <title>Genome-scale phylogeny and comparative genomics of the fungal order Sordariales.</title>
        <authorList>
            <consortium name="Lawrence Berkeley National Laboratory"/>
            <person name="Hensen N."/>
            <person name="Bonometti L."/>
            <person name="Westerberg I."/>
            <person name="Brannstrom I.O."/>
            <person name="Guillou S."/>
            <person name="Cros-Aarteil S."/>
            <person name="Calhoun S."/>
            <person name="Haridas S."/>
            <person name="Kuo A."/>
            <person name="Mondo S."/>
            <person name="Pangilinan J."/>
            <person name="Riley R."/>
            <person name="Labutti K."/>
            <person name="Andreopoulos B."/>
            <person name="Lipzen A."/>
            <person name="Chen C."/>
            <person name="Yanf M."/>
            <person name="Daum C."/>
            <person name="Ng V."/>
            <person name="Clum A."/>
            <person name="Steindorff A."/>
            <person name="Ohm R."/>
            <person name="Martin F."/>
            <person name="Silar P."/>
            <person name="Natvig D."/>
            <person name="Lalanne C."/>
            <person name="Gautier V."/>
            <person name="Ament-Velasquez S.L."/>
            <person name="Kruys A."/>
            <person name="Hutchinson M.I."/>
            <person name="Powell A.J."/>
            <person name="Barry K."/>
            <person name="Miller A.N."/>
            <person name="Grigoriev I.V."/>
            <person name="Debuchy R."/>
            <person name="Gladieux P."/>
            <person name="Thoren M.H."/>
            <person name="Johannesson H."/>
        </authorList>
    </citation>
    <scope>NUCLEOTIDE SEQUENCE</scope>
    <source>
        <strain evidence="1">SMH2532-1</strain>
    </source>
</reference>
<dbReference type="Proteomes" id="UP001174936">
    <property type="component" value="Unassembled WGS sequence"/>
</dbReference>
<evidence type="ECO:0000313" key="2">
    <source>
        <dbReference type="Proteomes" id="UP001174936"/>
    </source>
</evidence>
<dbReference type="AlphaFoldDB" id="A0AA39YM71"/>
<proteinExistence type="predicted"/>
<protein>
    <submittedName>
        <fullName evidence="1">Uncharacterized protein</fullName>
    </submittedName>
</protein>
<name>A0AA39YM71_9PEZI</name>
<feature type="non-terminal residue" evidence="1">
    <location>
        <position position="215"/>
    </location>
</feature>
<gene>
    <name evidence="1" type="ORF">B0T16DRAFT_295107</name>
</gene>
<feature type="non-terminal residue" evidence="1">
    <location>
        <position position="1"/>
    </location>
</feature>
<sequence>LTRKNLARLNALNGCDQDDIDSAYLFDDDSDDTMKKFSTHSSFERRAYRNGILDPAASPPAQDLSTIQNRLTQRRTSTQPSENTNHQYGKVITKSYNEIGMITRVHSHMMKDYDLSDIRYGRANGRAVTETPSEDFNDGLSNPLPDILEGLYTETLPSHLQNNALHATSKGSLSLCHFATEFKRTGGNLHQATVQATYYGAVLVNARDRALSQAR</sequence>